<accession>A0A369J5Z2</accession>
<dbReference type="OrthoDB" id="2787007at2759"/>
<evidence type="ECO:0000313" key="2">
    <source>
        <dbReference type="Proteomes" id="UP000076154"/>
    </source>
</evidence>
<dbReference type="InterPro" id="IPR032675">
    <property type="entry name" value="LRR_dom_sf"/>
</dbReference>
<dbReference type="EMBL" id="LUEZ02000138">
    <property type="protein sequence ID" value="RDB15825.1"/>
    <property type="molecule type" value="Genomic_DNA"/>
</dbReference>
<dbReference type="SUPFAM" id="SSF52047">
    <property type="entry name" value="RNI-like"/>
    <property type="match status" value="1"/>
</dbReference>
<gene>
    <name evidence="1" type="ORF">Hypma_003689</name>
</gene>
<dbReference type="Gene3D" id="3.80.10.10">
    <property type="entry name" value="Ribonuclease Inhibitor"/>
    <property type="match status" value="1"/>
</dbReference>
<organism evidence="1 2">
    <name type="scientific">Hypsizygus marmoreus</name>
    <name type="common">White beech mushroom</name>
    <name type="synonym">Agaricus marmoreus</name>
    <dbReference type="NCBI Taxonomy" id="39966"/>
    <lineage>
        <taxon>Eukaryota</taxon>
        <taxon>Fungi</taxon>
        <taxon>Dikarya</taxon>
        <taxon>Basidiomycota</taxon>
        <taxon>Agaricomycotina</taxon>
        <taxon>Agaricomycetes</taxon>
        <taxon>Agaricomycetidae</taxon>
        <taxon>Agaricales</taxon>
        <taxon>Tricholomatineae</taxon>
        <taxon>Lyophyllaceae</taxon>
        <taxon>Hypsizygus</taxon>
    </lineage>
</organism>
<keyword evidence="2" id="KW-1185">Reference proteome</keyword>
<evidence type="ECO:0000313" key="1">
    <source>
        <dbReference type="EMBL" id="RDB15825.1"/>
    </source>
</evidence>
<dbReference type="InParanoid" id="A0A369J5Z2"/>
<evidence type="ECO:0008006" key="3">
    <source>
        <dbReference type="Google" id="ProtNLM"/>
    </source>
</evidence>
<protein>
    <recommendedName>
        <fullName evidence="3">F-box domain-containing protein</fullName>
    </recommendedName>
</protein>
<reference evidence="1" key="1">
    <citation type="submission" date="2018-04" db="EMBL/GenBank/DDBJ databases">
        <title>Whole genome sequencing of Hypsizygus marmoreus.</title>
        <authorList>
            <person name="Choi I.-G."/>
            <person name="Min B."/>
            <person name="Kim J.-G."/>
            <person name="Kim S."/>
            <person name="Oh Y.-L."/>
            <person name="Kong W.-S."/>
            <person name="Park H."/>
            <person name="Jeong J."/>
            <person name="Song E.-S."/>
        </authorList>
    </citation>
    <scope>NUCLEOTIDE SEQUENCE [LARGE SCALE GENOMIC DNA]</scope>
    <source>
        <strain evidence="1">51987-8</strain>
    </source>
</reference>
<name>A0A369J5Z2_HYPMA</name>
<sequence>MFSHRSSLASKLQQNASKFLASRKRSAIAVARLSTNNIPMIPKELPPRLASPTNAKVVELPPEVIDAIIDYLHDDKYALLTCALVSPKWIPRSRYHFLYELTLEPEDALAFCSLSQDLYSTIPRFVRSLTLKDGILTLYWSSSALSHLAHCKFTSLEDLCIDRAWFDLDESAITSMCHGFASIKTLKLHDVSFTSIAHLAQLVCSLPLLESLSLRANLEDETATCPPSYCLPESLNTLTMRWSNACIVDWLVSERSIHGLRRVYLDFAYPALIPGAATLLRAVGSSLQQLSLVMPKTGPTFTDTEIDLTYNTRLRALTLSLTLIDSRKRSHAQYWLPHFLAHSLSRRTEVLTLRVRCESAADFDDYWPDLREVLANPTLVRLRAVQFVVCGPSEIEPRVRASLPQCDAKGLLRVQCVSAAAEASYQ</sequence>
<proteinExistence type="predicted"/>
<dbReference type="AlphaFoldDB" id="A0A369J5Z2"/>
<dbReference type="Proteomes" id="UP000076154">
    <property type="component" value="Unassembled WGS sequence"/>
</dbReference>
<comment type="caution">
    <text evidence="1">The sequence shown here is derived from an EMBL/GenBank/DDBJ whole genome shotgun (WGS) entry which is preliminary data.</text>
</comment>